<accession>A0A4S8KYL3</accession>
<sequence>MLAAQSVQLGQRSVVAAGGMESMSNAPKASDRSPRIKTNRLPLSRDLDLASVCCECYQDPSVSVVRTITLPPRLWRYMLLEKSPNLESLEFISFLPSTYRLWNSDPIFLGTWPKLKQLTLGCFNPLFPLYTYTGPRRSLRVTIVAIYLGFMQSLEEIRDLEDSVVEDQ</sequence>
<keyword evidence="2" id="KW-1185">Reference proteome</keyword>
<organism evidence="1 2">
    <name type="scientific">Dendrothele bispora (strain CBS 962.96)</name>
    <dbReference type="NCBI Taxonomy" id="1314807"/>
    <lineage>
        <taxon>Eukaryota</taxon>
        <taxon>Fungi</taxon>
        <taxon>Dikarya</taxon>
        <taxon>Basidiomycota</taxon>
        <taxon>Agaricomycotina</taxon>
        <taxon>Agaricomycetes</taxon>
        <taxon>Agaricomycetidae</taxon>
        <taxon>Agaricales</taxon>
        <taxon>Agaricales incertae sedis</taxon>
        <taxon>Dendrothele</taxon>
    </lineage>
</organism>
<dbReference type="Gene3D" id="3.40.47.10">
    <property type="match status" value="1"/>
</dbReference>
<dbReference type="OrthoDB" id="2870744at2759"/>
<proteinExistence type="predicted"/>
<dbReference type="EMBL" id="ML179838">
    <property type="protein sequence ID" value="THU81126.1"/>
    <property type="molecule type" value="Genomic_DNA"/>
</dbReference>
<gene>
    <name evidence="1" type="ORF">K435DRAFT_873664</name>
</gene>
<name>A0A4S8KYL3_DENBC</name>
<dbReference type="SUPFAM" id="SSF53901">
    <property type="entry name" value="Thiolase-like"/>
    <property type="match status" value="1"/>
</dbReference>
<protein>
    <submittedName>
        <fullName evidence="1">Uncharacterized protein</fullName>
    </submittedName>
</protein>
<reference evidence="1 2" key="1">
    <citation type="journal article" date="2019" name="Nat. Ecol. Evol.">
        <title>Megaphylogeny resolves global patterns of mushroom evolution.</title>
        <authorList>
            <person name="Varga T."/>
            <person name="Krizsan K."/>
            <person name="Foldi C."/>
            <person name="Dima B."/>
            <person name="Sanchez-Garcia M."/>
            <person name="Sanchez-Ramirez S."/>
            <person name="Szollosi G.J."/>
            <person name="Szarkandi J.G."/>
            <person name="Papp V."/>
            <person name="Albert L."/>
            <person name="Andreopoulos W."/>
            <person name="Angelini C."/>
            <person name="Antonin V."/>
            <person name="Barry K.W."/>
            <person name="Bougher N.L."/>
            <person name="Buchanan P."/>
            <person name="Buyck B."/>
            <person name="Bense V."/>
            <person name="Catcheside P."/>
            <person name="Chovatia M."/>
            <person name="Cooper J."/>
            <person name="Damon W."/>
            <person name="Desjardin D."/>
            <person name="Finy P."/>
            <person name="Geml J."/>
            <person name="Haridas S."/>
            <person name="Hughes K."/>
            <person name="Justo A."/>
            <person name="Karasinski D."/>
            <person name="Kautmanova I."/>
            <person name="Kiss B."/>
            <person name="Kocsube S."/>
            <person name="Kotiranta H."/>
            <person name="LaButti K.M."/>
            <person name="Lechner B.E."/>
            <person name="Liimatainen K."/>
            <person name="Lipzen A."/>
            <person name="Lukacs Z."/>
            <person name="Mihaltcheva S."/>
            <person name="Morgado L.N."/>
            <person name="Niskanen T."/>
            <person name="Noordeloos M.E."/>
            <person name="Ohm R.A."/>
            <person name="Ortiz-Santana B."/>
            <person name="Ovrebo C."/>
            <person name="Racz N."/>
            <person name="Riley R."/>
            <person name="Savchenko A."/>
            <person name="Shiryaev A."/>
            <person name="Soop K."/>
            <person name="Spirin V."/>
            <person name="Szebenyi C."/>
            <person name="Tomsovsky M."/>
            <person name="Tulloss R.E."/>
            <person name="Uehling J."/>
            <person name="Grigoriev I.V."/>
            <person name="Vagvolgyi C."/>
            <person name="Papp T."/>
            <person name="Martin F.M."/>
            <person name="Miettinen O."/>
            <person name="Hibbett D.S."/>
            <person name="Nagy L.G."/>
        </authorList>
    </citation>
    <scope>NUCLEOTIDE SEQUENCE [LARGE SCALE GENOMIC DNA]</scope>
    <source>
        <strain evidence="1 2">CBS 962.96</strain>
    </source>
</reference>
<evidence type="ECO:0000313" key="2">
    <source>
        <dbReference type="Proteomes" id="UP000297245"/>
    </source>
</evidence>
<dbReference type="InterPro" id="IPR016039">
    <property type="entry name" value="Thiolase-like"/>
</dbReference>
<evidence type="ECO:0000313" key="1">
    <source>
        <dbReference type="EMBL" id="THU81126.1"/>
    </source>
</evidence>
<dbReference type="Proteomes" id="UP000297245">
    <property type="component" value="Unassembled WGS sequence"/>
</dbReference>
<dbReference type="AlphaFoldDB" id="A0A4S8KYL3"/>
<dbReference type="GO" id="GO:0016746">
    <property type="term" value="F:acyltransferase activity"/>
    <property type="evidence" value="ECO:0007669"/>
    <property type="project" value="InterPro"/>
</dbReference>